<organism evidence="1 2">
    <name type="scientific">Novipirellula artificiosorum</name>
    <dbReference type="NCBI Taxonomy" id="2528016"/>
    <lineage>
        <taxon>Bacteria</taxon>
        <taxon>Pseudomonadati</taxon>
        <taxon>Planctomycetota</taxon>
        <taxon>Planctomycetia</taxon>
        <taxon>Pirellulales</taxon>
        <taxon>Pirellulaceae</taxon>
        <taxon>Novipirellula</taxon>
    </lineage>
</organism>
<evidence type="ECO:0000313" key="1">
    <source>
        <dbReference type="EMBL" id="TWU39402.1"/>
    </source>
</evidence>
<sequence length="47" mass="5224">MDLFVGSDHNDTSNYAACRDNPAASIWLVGSGRFAMEFYDQPSDTLH</sequence>
<name>A0A5C6DRV4_9BACT</name>
<protein>
    <submittedName>
        <fullName evidence="1">Uncharacterized protein</fullName>
    </submittedName>
</protein>
<dbReference type="AlphaFoldDB" id="A0A5C6DRV4"/>
<reference evidence="1 2" key="1">
    <citation type="submission" date="2019-02" db="EMBL/GenBank/DDBJ databases">
        <title>Deep-cultivation of Planctomycetes and their phenomic and genomic characterization uncovers novel biology.</title>
        <authorList>
            <person name="Wiegand S."/>
            <person name="Jogler M."/>
            <person name="Boedeker C."/>
            <person name="Pinto D."/>
            <person name="Vollmers J."/>
            <person name="Rivas-Marin E."/>
            <person name="Kohn T."/>
            <person name="Peeters S.H."/>
            <person name="Heuer A."/>
            <person name="Rast P."/>
            <person name="Oberbeckmann S."/>
            <person name="Bunk B."/>
            <person name="Jeske O."/>
            <person name="Meyerdierks A."/>
            <person name="Storesund J.E."/>
            <person name="Kallscheuer N."/>
            <person name="Luecker S."/>
            <person name="Lage O.M."/>
            <person name="Pohl T."/>
            <person name="Merkel B.J."/>
            <person name="Hornburger P."/>
            <person name="Mueller R.-W."/>
            <person name="Bruemmer F."/>
            <person name="Labrenz M."/>
            <person name="Spormann A.M."/>
            <person name="Op Den Camp H."/>
            <person name="Overmann J."/>
            <person name="Amann R."/>
            <person name="Jetten M.S.M."/>
            <person name="Mascher T."/>
            <person name="Medema M.H."/>
            <person name="Devos D.P."/>
            <person name="Kaster A.-K."/>
            <person name="Ovreas L."/>
            <person name="Rohde M."/>
            <person name="Galperin M.Y."/>
            <person name="Jogler C."/>
        </authorList>
    </citation>
    <scope>NUCLEOTIDE SEQUENCE [LARGE SCALE GENOMIC DNA]</scope>
    <source>
        <strain evidence="1 2">Poly41</strain>
    </source>
</reference>
<gene>
    <name evidence="1" type="ORF">Poly41_22260</name>
</gene>
<keyword evidence="2" id="KW-1185">Reference proteome</keyword>
<accession>A0A5C6DRV4</accession>
<dbReference type="Proteomes" id="UP000319143">
    <property type="component" value="Unassembled WGS sequence"/>
</dbReference>
<dbReference type="EMBL" id="SJPV01000003">
    <property type="protein sequence ID" value="TWU39402.1"/>
    <property type="molecule type" value="Genomic_DNA"/>
</dbReference>
<proteinExistence type="predicted"/>
<comment type="caution">
    <text evidence="1">The sequence shown here is derived from an EMBL/GenBank/DDBJ whole genome shotgun (WGS) entry which is preliminary data.</text>
</comment>
<evidence type="ECO:0000313" key="2">
    <source>
        <dbReference type="Proteomes" id="UP000319143"/>
    </source>
</evidence>